<accession>A0A2A6BGN5</accession>
<accession>A0A8R1Z9E5</accession>
<evidence type="ECO:0000313" key="3">
    <source>
        <dbReference type="Proteomes" id="UP000005239"/>
    </source>
</evidence>
<reference evidence="3" key="1">
    <citation type="journal article" date="2008" name="Nat. Genet.">
        <title>The Pristionchus pacificus genome provides a unique perspective on nematode lifestyle and parasitism.</title>
        <authorList>
            <person name="Dieterich C."/>
            <person name="Clifton S.W."/>
            <person name="Schuster L.N."/>
            <person name="Chinwalla A."/>
            <person name="Delehaunty K."/>
            <person name="Dinkelacker I."/>
            <person name="Fulton L."/>
            <person name="Fulton R."/>
            <person name="Godfrey J."/>
            <person name="Minx P."/>
            <person name="Mitreva M."/>
            <person name="Roeseler W."/>
            <person name="Tian H."/>
            <person name="Witte H."/>
            <person name="Yang S.P."/>
            <person name="Wilson R.K."/>
            <person name="Sommer R.J."/>
        </authorList>
    </citation>
    <scope>NUCLEOTIDE SEQUENCE [LARGE SCALE GENOMIC DNA]</scope>
    <source>
        <strain evidence="3">PS312</strain>
    </source>
</reference>
<sequence>MWRGLKEINEQPEIRDQRSKINGPLRCTPPTMVAPGGEVAVRKKTRATRERRMEERDIQERRRRE</sequence>
<dbReference type="AlphaFoldDB" id="A0A2A6BGN5"/>
<keyword evidence="3" id="KW-1185">Reference proteome</keyword>
<dbReference type="Proteomes" id="UP000005239">
    <property type="component" value="Unassembled WGS sequence"/>
</dbReference>
<proteinExistence type="predicted"/>
<evidence type="ECO:0000256" key="1">
    <source>
        <dbReference type="SAM" id="MobiDB-lite"/>
    </source>
</evidence>
<feature type="region of interest" description="Disordered" evidence="1">
    <location>
        <begin position="1"/>
        <end position="65"/>
    </location>
</feature>
<evidence type="ECO:0000313" key="2">
    <source>
        <dbReference type="EnsemblMetazoa" id="PPA46423.1"/>
    </source>
</evidence>
<gene>
    <name evidence="2" type="primary">WBGene00284792</name>
</gene>
<dbReference type="EnsemblMetazoa" id="PPA46423.1">
    <property type="protein sequence ID" value="PPA46423.1"/>
    <property type="gene ID" value="WBGene00284792"/>
</dbReference>
<feature type="compositionally biased region" description="Basic and acidic residues" evidence="1">
    <location>
        <begin position="47"/>
        <end position="65"/>
    </location>
</feature>
<protein>
    <submittedName>
        <fullName evidence="2">Uncharacterized protein</fullName>
    </submittedName>
</protein>
<name>A0A2A6BGN5_PRIPA</name>
<organism evidence="2 3">
    <name type="scientific">Pristionchus pacificus</name>
    <name type="common">Parasitic nematode worm</name>
    <dbReference type="NCBI Taxonomy" id="54126"/>
    <lineage>
        <taxon>Eukaryota</taxon>
        <taxon>Metazoa</taxon>
        <taxon>Ecdysozoa</taxon>
        <taxon>Nematoda</taxon>
        <taxon>Chromadorea</taxon>
        <taxon>Rhabditida</taxon>
        <taxon>Rhabditina</taxon>
        <taxon>Diplogasteromorpha</taxon>
        <taxon>Diplogasteroidea</taxon>
        <taxon>Neodiplogasteridae</taxon>
        <taxon>Pristionchus</taxon>
    </lineage>
</organism>
<feature type="compositionally biased region" description="Basic and acidic residues" evidence="1">
    <location>
        <begin position="1"/>
        <end position="19"/>
    </location>
</feature>
<reference evidence="2" key="2">
    <citation type="submission" date="2022-06" db="UniProtKB">
        <authorList>
            <consortium name="EnsemblMetazoa"/>
        </authorList>
    </citation>
    <scope>IDENTIFICATION</scope>
    <source>
        <strain evidence="2">PS312</strain>
    </source>
</reference>